<evidence type="ECO:0000313" key="14">
    <source>
        <dbReference type="EMBL" id="MFC4666421.1"/>
    </source>
</evidence>
<comment type="similarity">
    <text evidence="1 11">Belongs to the DnaX/STICHEL family.</text>
</comment>
<accession>A0ABV9K9U9</accession>
<dbReference type="Gene3D" id="3.40.50.300">
    <property type="entry name" value="P-loop containing nucleotide triphosphate hydrolases"/>
    <property type="match status" value="1"/>
</dbReference>
<dbReference type="PRINTS" id="PR00300">
    <property type="entry name" value="CLPPROTEASEA"/>
</dbReference>
<dbReference type="NCBIfam" id="NF011531">
    <property type="entry name" value="PRK14971.1"/>
    <property type="match status" value="1"/>
</dbReference>
<sequence length="601" mass="67180">MEEQQQYIVSARKYRPDSFDTMIGQEALTSTLKAAILSNKTAHAYLFCGPRGVGKTSTARVFAKTINCLNRSADGEACNECESCRAFNEQRSLNIYELDAASNNTVDDIRKLIEQVQVPPQIGTKKVYIIDEVHMLSQAAFNAFLKTLEEPPEYVIFILATTEKHKILPTILSRCQIYDFKRISVGEIVKHLSHVAEEEHIKADQEALGIIAEKADGGMRDALSLFDRIANFGGGEISYEAVVKGLNILDYEYCFQFVEQFISGDFRGVLVTLDELLGKGFDAAMIVNGMASFLRNLMMAKAPETLHLVEKPQSVVQRFANVASQCPSSFLFKAIANCVNCDKDYKAASDKRLLVELTFMSISALYSKELRGDNAQKTPQSNNSTVQQPRQSGATTQTNTAKQQQPTQPQVSAANQQRPIQSAAQTIASRPITQATAPKQTIQQRPISPASGARTRLSVHLGDRKAAALQEQSTVQEIKDHKDINEEDLQRAWYGFKDEVLTEQVHLKHTMEECLPHLKGNDRFEVQIFNDAQEAELKDIQDKLLEYLRTKLSNGRLVMEIGHAVLKPEEMPLSDTEQIKSWRKENKAVDKLFSSLGLQPS</sequence>
<keyword evidence="4 11" id="KW-0235">DNA replication</keyword>
<keyword evidence="7" id="KW-0862">Zinc</keyword>
<keyword evidence="5" id="KW-0479">Metal-binding</keyword>
<dbReference type="GO" id="GO:0003887">
    <property type="term" value="F:DNA-directed DNA polymerase activity"/>
    <property type="evidence" value="ECO:0007669"/>
    <property type="project" value="UniProtKB-EC"/>
</dbReference>
<dbReference type="Pfam" id="PF13177">
    <property type="entry name" value="DNA_pol3_delta2"/>
    <property type="match status" value="1"/>
</dbReference>
<dbReference type="NCBIfam" id="NF004046">
    <property type="entry name" value="PRK05563.1"/>
    <property type="match status" value="1"/>
</dbReference>
<feature type="compositionally biased region" description="Polar residues" evidence="12">
    <location>
        <begin position="375"/>
        <end position="393"/>
    </location>
</feature>
<gene>
    <name evidence="11" type="primary">dnaX</name>
    <name evidence="14" type="ORF">ACFO3G_07405</name>
</gene>
<keyword evidence="8 11" id="KW-0067">ATP-binding</keyword>
<dbReference type="InterPro" id="IPR027417">
    <property type="entry name" value="P-loop_NTPase"/>
</dbReference>
<dbReference type="Pfam" id="PF22608">
    <property type="entry name" value="DNAX_ATPase_lid"/>
    <property type="match status" value="1"/>
</dbReference>
<dbReference type="InterPro" id="IPR008921">
    <property type="entry name" value="DNA_pol3_clamp-load_cplx_C"/>
</dbReference>
<proteinExistence type="inferred from homology"/>
<feature type="region of interest" description="Disordered" evidence="12">
    <location>
        <begin position="373"/>
        <end position="459"/>
    </location>
</feature>
<dbReference type="EC" id="2.7.7.7" evidence="11"/>
<reference evidence="15" key="1">
    <citation type="journal article" date="2019" name="Int. J. Syst. Evol. Microbiol.">
        <title>The Global Catalogue of Microorganisms (GCM) 10K type strain sequencing project: providing services to taxonomists for standard genome sequencing and annotation.</title>
        <authorList>
            <consortium name="The Broad Institute Genomics Platform"/>
            <consortium name="The Broad Institute Genome Sequencing Center for Infectious Disease"/>
            <person name="Wu L."/>
            <person name="Ma J."/>
        </authorList>
    </citation>
    <scope>NUCLEOTIDE SEQUENCE [LARGE SCALE GENOMIC DNA]</scope>
    <source>
        <strain evidence="15">CGMCC 4.7357</strain>
    </source>
</reference>
<comment type="function">
    <text evidence="11">DNA polymerase III is a complex, multichain enzyme responsible for most of the replicative synthesis in bacteria. This DNA polymerase also exhibits 3' to 5' exonuclease activity.</text>
</comment>
<evidence type="ECO:0000256" key="2">
    <source>
        <dbReference type="ARBA" id="ARBA00022679"/>
    </source>
</evidence>
<evidence type="ECO:0000256" key="9">
    <source>
        <dbReference type="ARBA" id="ARBA00022932"/>
    </source>
</evidence>
<dbReference type="EMBL" id="JBHSGO010000199">
    <property type="protein sequence ID" value="MFC4666421.1"/>
    <property type="molecule type" value="Genomic_DNA"/>
</dbReference>
<dbReference type="CDD" id="cd00009">
    <property type="entry name" value="AAA"/>
    <property type="match status" value="1"/>
</dbReference>
<dbReference type="Pfam" id="PF12169">
    <property type="entry name" value="DNA_pol3_gamma3"/>
    <property type="match status" value="1"/>
</dbReference>
<evidence type="ECO:0000256" key="3">
    <source>
        <dbReference type="ARBA" id="ARBA00022695"/>
    </source>
</evidence>
<dbReference type="CDD" id="cd18137">
    <property type="entry name" value="HLD_clamp_pol_III_gamma_tau"/>
    <property type="match status" value="1"/>
</dbReference>
<dbReference type="SUPFAM" id="SSF48019">
    <property type="entry name" value="post-AAA+ oligomerization domain-like"/>
    <property type="match status" value="1"/>
</dbReference>
<comment type="caution">
    <text evidence="14">The sequence shown here is derived from an EMBL/GenBank/DDBJ whole genome shotgun (WGS) entry which is preliminary data.</text>
</comment>
<dbReference type="InterPro" id="IPR045085">
    <property type="entry name" value="HLD_clamp_pol_III_gamma_tau"/>
</dbReference>
<dbReference type="InterPro" id="IPR001270">
    <property type="entry name" value="ClpA/B"/>
</dbReference>
<keyword evidence="2 11" id="KW-0808">Transferase</keyword>
<evidence type="ECO:0000259" key="13">
    <source>
        <dbReference type="SMART" id="SM00382"/>
    </source>
</evidence>
<keyword evidence="6 11" id="KW-0547">Nucleotide-binding</keyword>
<dbReference type="InterPro" id="IPR022754">
    <property type="entry name" value="DNA_pol_III_gamma-3"/>
</dbReference>
<evidence type="ECO:0000256" key="11">
    <source>
        <dbReference type="RuleBase" id="RU364063"/>
    </source>
</evidence>
<organism evidence="14 15">
    <name type="scientific">Falsiporphyromonas endometrii</name>
    <dbReference type="NCBI Taxonomy" id="1387297"/>
    <lineage>
        <taxon>Bacteria</taxon>
        <taxon>Pseudomonadati</taxon>
        <taxon>Bacteroidota</taxon>
        <taxon>Bacteroidia</taxon>
        <taxon>Bacteroidales</taxon>
        <taxon>Porphyromonadaceae</taxon>
        <taxon>Falsiporphyromonas</taxon>
    </lineage>
</organism>
<dbReference type="PANTHER" id="PTHR11669:SF0">
    <property type="entry name" value="PROTEIN STICHEL-LIKE 2"/>
    <property type="match status" value="1"/>
</dbReference>
<dbReference type="InterPro" id="IPR050238">
    <property type="entry name" value="DNA_Rep/Repair_Clamp_Loader"/>
</dbReference>
<comment type="subunit">
    <text evidence="11">DNA polymerase III contains a core (composed of alpha, epsilon and theta chains) that associates with a tau subunit. This core dimerizes to form the POLIII' complex. PolIII' associates with the gamma complex (composed of gamma, delta, delta', psi and chi chains) and with the beta chain to form the complete DNA polymerase III complex.</text>
</comment>
<feature type="compositionally biased region" description="Polar residues" evidence="12">
    <location>
        <begin position="411"/>
        <end position="446"/>
    </location>
</feature>
<dbReference type="RefSeq" id="WP_380079472.1">
    <property type="nucleotide sequence ID" value="NZ_JBHSGO010000199.1"/>
</dbReference>
<comment type="catalytic activity">
    <reaction evidence="10 11">
        <text>DNA(n) + a 2'-deoxyribonucleoside 5'-triphosphate = DNA(n+1) + diphosphate</text>
        <dbReference type="Rhea" id="RHEA:22508"/>
        <dbReference type="Rhea" id="RHEA-COMP:17339"/>
        <dbReference type="Rhea" id="RHEA-COMP:17340"/>
        <dbReference type="ChEBI" id="CHEBI:33019"/>
        <dbReference type="ChEBI" id="CHEBI:61560"/>
        <dbReference type="ChEBI" id="CHEBI:173112"/>
        <dbReference type="EC" id="2.7.7.7"/>
    </reaction>
</comment>
<evidence type="ECO:0000256" key="4">
    <source>
        <dbReference type="ARBA" id="ARBA00022705"/>
    </source>
</evidence>
<evidence type="ECO:0000256" key="5">
    <source>
        <dbReference type="ARBA" id="ARBA00022723"/>
    </source>
</evidence>
<evidence type="ECO:0000256" key="1">
    <source>
        <dbReference type="ARBA" id="ARBA00006360"/>
    </source>
</evidence>
<dbReference type="PANTHER" id="PTHR11669">
    <property type="entry name" value="REPLICATION FACTOR C / DNA POLYMERASE III GAMMA-TAU SUBUNIT"/>
    <property type="match status" value="1"/>
</dbReference>
<dbReference type="Proteomes" id="UP001596020">
    <property type="component" value="Unassembled WGS sequence"/>
</dbReference>
<evidence type="ECO:0000313" key="15">
    <source>
        <dbReference type="Proteomes" id="UP001596020"/>
    </source>
</evidence>
<dbReference type="SUPFAM" id="SSF52540">
    <property type="entry name" value="P-loop containing nucleoside triphosphate hydrolases"/>
    <property type="match status" value="1"/>
</dbReference>
<dbReference type="Gene3D" id="1.20.272.10">
    <property type="match status" value="1"/>
</dbReference>
<evidence type="ECO:0000256" key="8">
    <source>
        <dbReference type="ARBA" id="ARBA00022840"/>
    </source>
</evidence>
<evidence type="ECO:0000256" key="12">
    <source>
        <dbReference type="SAM" id="MobiDB-lite"/>
    </source>
</evidence>
<dbReference type="NCBIfam" id="TIGR01128">
    <property type="entry name" value="holA"/>
    <property type="match status" value="1"/>
</dbReference>
<evidence type="ECO:0000256" key="10">
    <source>
        <dbReference type="ARBA" id="ARBA00049244"/>
    </source>
</evidence>
<dbReference type="SMART" id="SM00382">
    <property type="entry name" value="AAA"/>
    <property type="match status" value="1"/>
</dbReference>
<evidence type="ECO:0000256" key="7">
    <source>
        <dbReference type="ARBA" id="ARBA00022833"/>
    </source>
</evidence>
<dbReference type="Gene3D" id="1.10.8.60">
    <property type="match status" value="1"/>
</dbReference>
<dbReference type="InterPro" id="IPR003593">
    <property type="entry name" value="AAA+_ATPase"/>
</dbReference>
<keyword evidence="3 11" id="KW-0548">Nucleotidyltransferase</keyword>
<feature type="compositionally biased region" description="Low complexity" evidence="12">
    <location>
        <begin position="394"/>
        <end position="410"/>
    </location>
</feature>
<evidence type="ECO:0000256" key="6">
    <source>
        <dbReference type="ARBA" id="ARBA00022741"/>
    </source>
</evidence>
<dbReference type="InterPro" id="IPR012763">
    <property type="entry name" value="DNA_pol_III_sug/sutau_N"/>
</dbReference>
<dbReference type="NCBIfam" id="TIGR02397">
    <property type="entry name" value="dnaX_nterm"/>
    <property type="match status" value="1"/>
</dbReference>
<protein>
    <recommendedName>
        <fullName evidence="11">DNA polymerase III subunit gamma/tau</fullName>
        <ecNumber evidence="11">2.7.7.7</ecNumber>
    </recommendedName>
</protein>
<keyword evidence="9 11" id="KW-0239">DNA-directed DNA polymerase</keyword>
<keyword evidence="15" id="KW-1185">Reference proteome</keyword>
<dbReference type="InterPro" id="IPR005790">
    <property type="entry name" value="DNA_polIII_delta"/>
</dbReference>
<feature type="domain" description="AAA+ ATPase" evidence="13">
    <location>
        <begin position="41"/>
        <end position="184"/>
    </location>
</feature>
<name>A0ABV9K9U9_9PORP</name>